<dbReference type="NCBIfam" id="TIGR01484">
    <property type="entry name" value="HAD-SF-IIB"/>
    <property type="match status" value="1"/>
</dbReference>
<dbReference type="STRING" id="570521.SAMN04488508_104355"/>
<dbReference type="GO" id="GO:0016791">
    <property type="term" value="F:phosphatase activity"/>
    <property type="evidence" value="ECO:0007669"/>
    <property type="project" value="TreeGrafter"/>
</dbReference>
<dbReference type="PROSITE" id="PS01228">
    <property type="entry name" value="COF_1"/>
    <property type="match status" value="1"/>
</dbReference>
<evidence type="ECO:0008006" key="3">
    <source>
        <dbReference type="Google" id="ProtNLM"/>
    </source>
</evidence>
<dbReference type="EMBL" id="FQYP01000004">
    <property type="protein sequence ID" value="SHI98576.1"/>
    <property type="molecule type" value="Genomic_DNA"/>
</dbReference>
<evidence type="ECO:0000313" key="1">
    <source>
        <dbReference type="EMBL" id="SHI98576.1"/>
    </source>
</evidence>
<dbReference type="NCBIfam" id="TIGR00099">
    <property type="entry name" value="Cof-subfamily"/>
    <property type="match status" value="1"/>
</dbReference>
<dbReference type="InterPro" id="IPR000150">
    <property type="entry name" value="Cof"/>
</dbReference>
<dbReference type="PANTHER" id="PTHR10000:SF8">
    <property type="entry name" value="HAD SUPERFAMILY HYDROLASE-LIKE, TYPE 3"/>
    <property type="match status" value="1"/>
</dbReference>
<dbReference type="SUPFAM" id="SSF56784">
    <property type="entry name" value="HAD-like"/>
    <property type="match status" value="1"/>
</dbReference>
<dbReference type="SFLD" id="SFLDG01144">
    <property type="entry name" value="C2.B.4:_PGP_Like"/>
    <property type="match status" value="1"/>
</dbReference>
<organism evidence="1 2">
    <name type="scientific">Aquimarina spongiae</name>
    <dbReference type="NCBI Taxonomy" id="570521"/>
    <lineage>
        <taxon>Bacteria</taxon>
        <taxon>Pseudomonadati</taxon>
        <taxon>Bacteroidota</taxon>
        <taxon>Flavobacteriia</taxon>
        <taxon>Flavobacteriales</taxon>
        <taxon>Flavobacteriaceae</taxon>
        <taxon>Aquimarina</taxon>
    </lineage>
</organism>
<protein>
    <recommendedName>
        <fullName evidence="3">Sugar-phosphatase</fullName>
    </recommendedName>
</protein>
<dbReference type="GO" id="GO:0005829">
    <property type="term" value="C:cytosol"/>
    <property type="evidence" value="ECO:0007669"/>
    <property type="project" value="TreeGrafter"/>
</dbReference>
<dbReference type="SFLD" id="SFLDG01140">
    <property type="entry name" value="C2.B:_Phosphomannomutase_and_P"/>
    <property type="match status" value="1"/>
</dbReference>
<accession>A0A1M6FLN7</accession>
<dbReference type="AlphaFoldDB" id="A0A1M6FLN7"/>
<dbReference type="InterPro" id="IPR023214">
    <property type="entry name" value="HAD_sf"/>
</dbReference>
<gene>
    <name evidence="1" type="ORF">SAMN04488508_104355</name>
</gene>
<dbReference type="SFLD" id="SFLDS00003">
    <property type="entry name" value="Haloacid_Dehalogenase"/>
    <property type="match status" value="1"/>
</dbReference>
<dbReference type="GO" id="GO:0000287">
    <property type="term" value="F:magnesium ion binding"/>
    <property type="evidence" value="ECO:0007669"/>
    <property type="project" value="TreeGrafter"/>
</dbReference>
<dbReference type="RefSeq" id="WP_073316162.1">
    <property type="nucleotide sequence ID" value="NZ_FQYP01000004.1"/>
</dbReference>
<proteinExistence type="predicted"/>
<dbReference type="Pfam" id="PF08282">
    <property type="entry name" value="Hydrolase_3"/>
    <property type="match status" value="1"/>
</dbReference>
<dbReference type="PANTHER" id="PTHR10000">
    <property type="entry name" value="PHOSPHOSERINE PHOSPHATASE"/>
    <property type="match status" value="1"/>
</dbReference>
<dbReference type="InterPro" id="IPR006379">
    <property type="entry name" value="HAD-SF_hydro_IIB"/>
</dbReference>
<dbReference type="Gene3D" id="3.30.1240.10">
    <property type="match status" value="1"/>
</dbReference>
<dbReference type="CDD" id="cd07518">
    <property type="entry name" value="HAD_YbiV-Like"/>
    <property type="match status" value="1"/>
</dbReference>
<dbReference type="InterPro" id="IPR036412">
    <property type="entry name" value="HAD-like_sf"/>
</dbReference>
<reference evidence="2" key="1">
    <citation type="submission" date="2016-11" db="EMBL/GenBank/DDBJ databases">
        <authorList>
            <person name="Varghese N."/>
            <person name="Submissions S."/>
        </authorList>
    </citation>
    <scope>NUCLEOTIDE SEQUENCE [LARGE SCALE GENOMIC DNA]</scope>
    <source>
        <strain evidence="2">DSM 22623</strain>
    </source>
</reference>
<sequence>MDLSQIKLVATDMDGTLLNSKGEVSRHFFELFEELNALGVTFVAASGRQYYSIIDKLKPIKDDIYVIAENGALTMRQNKELQTTEIDRETYLELLEIARTLKGSQVILCGRKKGYIEDYGQDFVDMFSEYYGRYEIVENLAEVTNDKYLKIAICNQKGSEKYLYPALKHLEDKLKVKVSGEIWLDLSHNLANKGHALQQLQEKYQISTQETLVFGDYNNDLEMMTRAQYSFAMENAHPNVKEVANYTTKSNNDNGVEYILSKMINDKKLATRV</sequence>
<dbReference type="OrthoDB" id="9814970at2"/>
<dbReference type="Proteomes" id="UP000184432">
    <property type="component" value="Unassembled WGS sequence"/>
</dbReference>
<name>A0A1M6FLN7_9FLAO</name>
<keyword evidence="2" id="KW-1185">Reference proteome</keyword>
<dbReference type="Gene3D" id="3.40.50.1000">
    <property type="entry name" value="HAD superfamily/HAD-like"/>
    <property type="match status" value="1"/>
</dbReference>
<evidence type="ECO:0000313" key="2">
    <source>
        <dbReference type="Proteomes" id="UP000184432"/>
    </source>
</evidence>